<proteinExistence type="predicted"/>
<name>A0A2S7U0S1_9BACT</name>
<evidence type="ECO:0000313" key="1">
    <source>
        <dbReference type="EMBL" id="PQJ28609.1"/>
    </source>
</evidence>
<accession>A0A2S7U0S1</accession>
<dbReference type="NCBIfam" id="TIGR04256">
    <property type="entry name" value="GxxExxY"/>
    <property type="match status" value="1"/>
</dbReference>
<protein>
    <submittedName>
        <fullName evidence="1">GTP-binding protein</fullName>
    </submittedName>
</protein>
<keyword evidence="2" id="KW-1185">Reference proteome</keyword>
<reference evidence="1 2" key="1">
    <citation type="submission" date="2016-12" db="EMBL/GenBank/DDBJ databases">
        <title>Study of bacterial adaptation to deep sea.</title>
        <authorList>
            <person name="Song J."/>
            <person name="Yoshizawa S."/>
            <person name="Kogure K."/>
        </authorList>
    </citation>
    <scope>NUCLEOTIDE SEQUENCE [LARGE SCALE GENOMIC DNA]</scope>
    <source>
        <strain evidence="1 2">SAORIC-165</strain>
    </source>
</reference>
<dbReference type="OrthoDB" id="9798792at2"/>
<evidence type="ECO:0000313" key="2">
    <source>
        <dbReference type="Proteomes" id="UP000239907"/>
    </source>
</evidence>
<dbReference type="InterPro" id="IPR026350">
    <property type="entry name" value="GxxExxY"/>
</dbReference>
<gene>
    <name evidence="1" type="ORF">BSZ32_08900</name>
</gene>
<dbReference type="RefSeq" id="WP_105043108.1">
    <property type="nucleotide sequence ID" value="NZ_MQWA01000001.1"/>
</dbReference>
<dbReference type="Proteomes" id="UP000239907">
    <property type="component" value="Unassembled WGS sequence"/>
</dbReference>
<dbReference type="EMBL" id="MQWA01000001">
    <property type="protein sequence ID" value="PQJ28609.1"/>
    <property type="molecule type" value="Genomic_DNA"/>
</dbReference>
<sequence>MEFLYKDESYAVLSAVFEVYKDKGCGFLEAVYQECLEIELRDQKIPAVSKPKLELEYKGHRLRKMYEPDLICYGKIILELKACKSIDSAHIAQLHNYLKATGMRVGYVINFGSYPKASFQRVIV</sequence>
<dbReference type="AlphaFoldDB" id="A0A2S7U0S1"/>
<organism evidence="1 2">
    <name type="scientific">Rubritalea profundi</name>
    <dbReference type="NCBI Taxonomy" id="1658618"/>
    <lineage>
        <taxon>Bacteria</taxon>
        <taxon>Pseudomonadati</taxon>
        <taxon>Verrucomicrobiota</taxon>
        <taxon>Verrucomicrobiia</taxon>
        <taxon>Verrucomicrobiales</taxon>
        <taxon>Rubritaleaceae</taxon>
        <taxon>Rubritalea</taxon>
    </lineage>
</organism>
<comment type="caution">
    <text evidence="1">The sequence shown here is derived from an EMBL/GenBank/DDBJ whole genome shotgun (WGS) entry which is preliminary data.</text>
</comment>
<dbReference type="Pfam" id="PF13366">
    <property type="entry name" value="PDDEXK_3"/>
    <property type="match status" value="1"/>
</dbReference>